<feature type="domain" description="Ig-like SoxY" evidence="1">
    <location>
        <begin position="57"/>
        <end position="159"/>
    </location>
</feature>
<evidence type="ECO:0000313" key="2">
    <source>
        <dbReference type="EMBL" id="SFV55125.1"/>
    </source>
</evidence>
<dbReference type="AlphaFoldDB" id="A0A1W1BNT4"/>
<dbReference type="Pfam" id="PF13501">
    <property type="entry name" value="SoxY"/>
    <property type="match status" value="1"/>
</dbReference>
<organism evidence="2">
    <name type="scientific">hydrothermal vent metagenome</name>
    <dbReference type="NCBI Taxonomy" id="652676"/>
    <lineage>
        <taxon>unclassified sequences</taxon>
        <taxon>metagenomes</taxon>
        <taxon>ecological metagenomes</taxon>
    </lineage>
</organism>
<reference evidence="2" key="1">
    <citation type="submission" date="2016-10" db="EMBL/GenBank/DDBJ databases">
        <authorList>
            <person name="de Groot N.N."/>
        </authorList>
    </citation>
    <scope>NUCLEOTIDE SEQUENCE</scope>
</reference>
<dbReference type="Gene3D" id="2.60.40.2470">
    <property type="entry name" value="SoxY domain"/>
    <property type="match status" value="1"/>
</dbReference>
<dbReference type="InterPro" id="IPR038162">
    <property type="entry name" value="SoxY_sf"/>
</dbReference>
<protein>
    <submittedName>
        <fullName evidence="2">Sulfur oxidation protein SoxY</fullName>
    </submittedName>
</protein>
<evidence type="ECO:0000259" key="1">
    <source>
        <dbReference type="Pfam" id="PF13501"/>
    </source>
</evidence>
<dbReference type="EMBL" id="FPHH01000031">
    <property type="protein sequence ID" value="SFV55125.1"/>
    <property type="molecule type" value="Genomic_DNA"/>
</dbReference>
<dbReference type="InterPro" id="IPR032711">
    <property type="entry name" value="SoxY"/>
</dbReference>
<proteinExistence type="predicted"/>
<name>A0A1W1BNT4_9ZZZZ</name>
<accession>A0A1W1BNT4</accession>
<sequence>MERRKFLSMALGAVALAAVPASVRAEDFRKLKPTVWTTKNVMDGKKVTDKGVMSAIKALYGSNSLTMEGVKLKAPDVASNGGAIPVSFSTNKDVKSIAVFQNANPEAAVMVVDVNKYSVNKYSIKIKMASSGTITIVAQGNDGKLYAAQKTLDVALGGCEG</sequence>
<gene>
    <name evidence="2" type="ORF">MNB_SM-5-40</name>
</gene>